<name>A0A0R3UBU3_MESCO</name>
<comment type="similarity">
    <text evidence="2">Belongs to the NFX1 family.</text>
</comment>
<dbReference type="GO" id="GO:0000981">
    <property type="term" value="F:DNA-binding transcription factor activity, RNA polymerase II-specific"/>
    <property type="evidence" value="ECO:0007669"/>
    <property type="project" value="TreeGrafter"/>
</dbReference>
<evidence type="ECO:0000313" key="13">
    <source>
        <dbReference type="EMBL" id="VDD78389.1"/>
    </source>
</evidence>
<keyword evidence="3" id="KW-0479">Metal-binding</keyword>
<reference evidence="13 14" key="1">
    <citation type="submission" date="2018-10" db="EMBL/GenBank/DDBJ databases">
        <authorList>
            <consortium name="Pathogen Informatics"/>
        </authorList>
    </citation>
    <scope>NUCLEOTIDE SEQUENCE [LARGE SCALE GENOMIC DNA]</scope>
</reference>
<evidence type="ECO:0000256" key="2">
    <source>
        <dbReference type="ARBA" id="ARBA00007269"/>
    </source>
</evidence>
<keyword evidence="6" id="KW-0862">Zinc</keyword>
<keyword evidence="5 10" id="KW-0863">Zinc-finger</keyword>
<evidence type="ECO:0000256" key="7">
    <source>
        <dbReference type="ARBA" id="ARBA00023015"/>
    </source>
</evidence>
<feature type="domain" description="RING-type" evidence="12">
    <location>
        <begin position="123"/>
        <end position="166"/>
    </location>
</feature>
<dbReference type="SMART" id="SM00438">
    <property type="entry name" value="ZnF_NFX"/>
    <property type="match status" value="3"/>
</dbReference>
<evidence type="ECO:0000313" key="14">
    <source>
        <dbReference type="Proteomes" id="UP000267029"/>
    </source>
</evidence>
<dbReference type="PANTHER" id="PTHR12360">
    <property type="entry name" value="NUCLEAR TRANSCRIPTION FACTOR, X-BOX BINDING 1 NFX1"/>
    <property type="match status" value="1"/>
</dbReference>
<protein>
    <recommendedName>
        <fullName evidence="12">RING-type domain-containing protein</fullName>
    </recommendedName>
</protein>
<keyword evidence="7" id="KW-0805">Transcription regulation</keyword>
<dbReference type="PROSITE" id="PS50089">
    <property type="entry name" value="ZF_RING_2"/>
    <property type="match status" value="1"/>
</dbReference>
<evidence type="ECO:0000256" key="4">
    <source>
        <dbReference type="ARBA" id="ARBA00022737"/>
    </source>
</evidence>
<keyword evidence="9" id="KW-0539">Nucleus</keyword>
<dbReference type="PANTHER" id="PTHR12360:SF12">
    <property type="entry name" value="TRANSCRIPTIONAL REPRESSOR NF-X1"/>
    <property type="match status" value="1"/>
</dbReference>
<dbReference type="STRING" id="53468.A0A0R3UBU3"/>
<proteinExistence type="inferred from homology"/>
<gene>
    <name evidence="13" type="ORF">MCOS_LOCUS4392</name>
</gene>
<dbReference type="InterPro" id="IPR001841">
    <property type="entry name" value="Znf_RING"/>
</dbReference>
<evidence type="ECO:0000256" key="9">
    <source>
        <dbReference type="ARBA" id="ARBA00023242"/>
    </source>
</evidence>
<dbReference type="CDD" id="cd06008">
    <property type="entry name" value="NF-X1-zinc-finger"/>
    <property type="match status" value="2"/>
</dbReference>
<organism evidence="13 14">
    <name type="scientific">Mesocestoides corti</name>
    <name type="common">Flatworm</name>
    <dbReference type="NCBI Taxonomy" id="53468"/>
    <lineage>
        <taxon>Eukaryota</taxon>
        <taxon>Metazoa</taxon>
        <taxon>Spiralia</taxon>
        <taxon>Lophotrochozoa</taxon>
        <taxon>Platyhelminthes</taxon>
        <taxon>Cestoda</taxon>
        <taxon>Eucestoda</taxon>
        <taxon>Cyclophyllidea</taxon>
        <taxon>Mesocestoididae</taxon>
        <taxon>Mesocestoides</taxon>
    </lineage>
</organism>
<dbReference type="GO" id="GO:0000977">
    <property type="term" value="F:RNA polymerase II transcription regulatory region sequence-specific DNA binding"/>
    <property type="evidence" value="ECO:0007669"/>
    <property type="project" value="TreeGrafter"/>
</dbReference>
<dbReference type="PROSITE" id="PS01359">
    <property type="entry name" value="ZF_PHD_1"/>
    <property type="match status" value="1"/>
</dbReference>
<dbReference type="GO" id="GO:0008270">
    <property type="term" value="F:zinc ion binding"/>
    <property type="evidence" value="ECO:0007669"/>
    <property type="project" value="UniProtKB-KW"/>
</dbReference>
<dbReference type="Pfam" id="PF01422">
    <property type="entry name" value="zf-NF-X1"/>
    <property type="match status" value="3"/>
</dbReference>
<dbReference type="GO" id="GO:0005634">
    <property type="term" value="C:nucleus"/>
    <property type="evidence" value="ECO:0007669"/>
    <property type="project" value="UniProtKB-SubCell"/>
</dbReference>
<evidence type="ECO:0000256" key="1">
    <source>
        <dbReference type="ARBA" id="ARBA00004123"/>
    </source>
</evidence>
<keyword evidence="8" id="KW-0804">Transcription</keyword>
<dbReference type="AlphaFoldDB" id="A0A0R3UBU3"/>
<evidence type="ECO:0000256" key="11">
    <source>
        <dbReference type="SAM" id="MobiDB-lite"/>
    </source>
</evidence>
<evidence type="ECO:0000256" key="8">
    <source>
        <dbReference type="ARBA" id="ARBA00023163"/>
    </source>
</evidence>
<keyword evidence="4" id="KW-0677">Repeat</keyword>
<evidence type="ECO:0000259" key="12">
    <source>
        <dbReference type="PROSITE" id="PS50089"/>
    </source>
</evidence>
<accession>A0A0R3UBU3</accession>
<evidence type="ECO:0000256" key="10">
    <source>
        <dbReference type="PROSITE-ProRule" id="PRU00175"/>
    </source>
</evidence>
<feature type="compositionally biased region" description="Polar residues" evidence="11">
    <location>
        <begin position="10"/>
        <end position="28"/>
    </location>
</feature>
<keyword evidence="14" id="KW-1185">Reference proteome</keyword>
<comment type="subcellular location">
    <subcellularLocation>
        <location evidence="1">Nucleus</location>
    </subcellularLocation>
</comment>
<dbReference type="InterPro" id="IPR034078">
    <property type="entry name" value="NFX1_fam"/>
</dbReference>
<sequence>MECKDLSDLPQGNQSLSPERNINPSQKSYPRRRRGVNVRQTGNDRVSQREQTRFRVPEGAACERGRAGRRGVYQRGQQGCFSDVQFDQELVIMCCWDIFVYVYLIHGILDRLIAKLRSGLYSCLICLCYVEPRDPTWSCDGCFRVFHLSCMTDWESRNSWRCPACQKSHSAATRPLVYYCFCGKTSRPDYHPGCTTIPHGCDEVCGKPKAKSPPCPHTCTELCHPGPCPPCTAVVQLHCPCGRVVRSARCGDEQPKPCGAPCGRTYAADFCAFGTHTCPLQCHDGDCPPCLKLIKSGRAKRYDLSAAIGDPVVGELDPCDIEMFFHDDEKDRMELLQSEESLVAMYVGTVFSCEQVCDRPLACGHHKCSMPCHPGECRPCPLSPSLCLTCPCGRVPLNKLVSNLILNHLIP</sequence>
<dbReference type="SUPFAM" id="SSF57850">
    <property type="entry name" value="RING/U-box"/>
    <property type="match status" value="1"/>
</dbReference>
<dbReference type="Proteomes" id="UP000267029">
    <property type="component" value="Unassembled WGS sequence"/>
</dbReference>
<evidence type="ECO:0000256" key="6">
    <source>
        <dbReference type="ARBA" id="ARBA00022833"/>
    </source>
</evidence>
<dbReference type="EMBL" id="UXSR01001590">
    <property type="protein sequence ID" value="VDD78389.1"/>
    <property type="molecule type" value="Genomic_DNA"/>
</dbReference>
<evidence type="ECO:0000256" key="3">
    <source>
        <dbReference type="ARBA" id="ARBA00022723"/>
    </source>
</evidence>
<feature type="region of interest" description="Disordered" evidence="11">
    <location>
        <begin position="1"/>
        <end position="50"/>
    </location>
</feature>
<dbReference type="InterPro" id="IPR019786">
    <property type="entry name" value="Zinc_finger_PHD-type_CS"/>
</dbReference>
<dbReference type="OrthoDB" id="6512771at2759"/>
<dbReference type="InterPro" id="IPR000967">
    <property type="entry name" value="Znf_NFX1"/>
</dbReference>
<evidence type="ECO:0000256" key="5">
    <source>
        <dbReference type="ARBA" id="ARBA00022771"/>
    </source>
</evidence>